<evidence type="ECO:0000256" key="2">
    <source>
        <dbReference type="ARBA" id="ARBA00023242"/>
    </source>
</evidence>
<proteinExistence type="predicted"/>
<dbReference type="InterPro" id="IPR053271">
    <property type="entry name" value="DDT_domain"/>
</dbReference>
<dbReference type="Pfam" id="PF01429">
    <property type="entry name" value="MBD"/>
    <property type="match status" value="1"/>
</dbReference>
<comment type="subcellular location">
    <subcellularLocation>
        <location evidence="1">Nucleus</location>
    </subcellularLocation>
</comment>
<feature type="compositionally biased region" description="Low complexity" evidence="3">
    <location>
        <begin position="121"/>
        <end position="140"/>
    </location>
</feature>
<evidence type="ECO:0000313" key="5">
    <source>
        <dbReference type="EMBL" id="KOO33214.1"/>
    </source>
</evidence>
<feature type="compositionally biased region" description="Basic and acidic residues" evidence="3">
    <location>
        <begin position="69"/>
        <end position="78"/>
    </location>
</feature>
<feature type="region of interest" description="Disordered" evidence="3">
    <location>
        <begin position="46"/>
        <end position="191"/>
    </location>
</feature>
<sequence>LHATDRPGVPLLLDRRRLAAPSLAARAGPTTMDGAGFLLFAREQRASGKAGGADDEELYEDWEDLAPAKQREYNDRAARKAAAKAGEKKPAGALGSKPAPLKSGPAGPSSAAPSPRDPPVKSTAKPTTAASAAAPTAAKPGVLKPGVLKPSVSPSSSDVMATVGPAKLKFKQAATSAPSPSAPKPAPKKPRPAFDLFVLEAFAKLRESGADDAPVDPSTLSEERLRTVCRLVFSDNTYGTDKSRSELQADAKKYLESSDAAALRFRKACAQADAKALWKAMGVDERQPYEDKAQAELAAYRAATEEAVGAAVGAAEAEDEAEGGSGSGNALLQKKRKRPAEESKPKPKSVPKTAPREEEENVDEEDRPIKHKKGATGGGGKKGAKREREDEDMEEEGDGDKKGSTVVAEEDCPELGMGWRCVSKSRSTGSAKHVDKYYFGPDGKQYNSRVKAVKAAGLDEDPLVTFAQTSKRPLTARDRQKARMQDARTRLASALNRSQRLYEVQKQLLAHTAAGGASSASAAAPLPPSAEIVGGAAASSASSTAMPEPPGRLPLNDASLANDAVALWCFAVSFEGLLHLTPFTLDDFCAALQRPTPSVLLAELHTRLLRGLLSDVETLRDKWQATPPLGVALLLQQLPPPLAVSATSWPEVLRSVCWLLRANEALESRAAQEALTALGQREYPALAPSHKLALLRALVSAYLELGEAGPATAQRPVLKWLEDHVDRHKEFMRERREAEAKVKRDVGEEAARIEAKMKRAVLASLDAENEPERSLEQRLRERLPLVELSMEKELVINQEAGWRDEPGGHEWMGIEMLRVHMGCISCCKVVRWLPPIEAVEGDAITGEGRVEGEKALFHVLHDDGDEEDLDEDEAAEARQAWLEHKDKGTLPKPGENVGDRYTNKLVKKDARLAVEALGVLGLRAEVLALEEALYAGLCLYHSKWGASEGGRSAWLLSAKATDSTFELAQLLVSLEETVRELQGVAEPAERKPWRTEGHEYINKPARRFFASLATGGASHGHSDGKIVGWLPPEGEDAALWHMVHGEDADEEDIDETEAAYAIANYAENRHEPLPEEVPKPLWISAESRERWLAVLHASAPNVASVGLAVVALRMHCKAFGLMDGPPTRKAPREDLELQLHSWCHAKAFGHMAKGGAKGKKKGPPSKHKKGGR</sequence>
<dbReference type="InterPro" id="IPR016177">
    <property type="entry name" value="DNA-bd_dom_sf"/>
</dbReference>
<dbReference type="Gene3D" id="1.10.30.10">
    <property type="entry name" value="High mobility group box domain"/>
    <property type="match status" value="1"/>
</dbReference>
<dbReference type="Gene3D" id="3.30.890.10">
    <property type="entry name" value="Methyl-cpg-binding Protein 2, Chain A"/>
    <property type="match status" value="1"/>
</dbReference>
<feature type="domain" description="DDT" evidence="4">
    <location>
        <begin position="558"/>
        <end position="618"/>
    </location>
</feature>
<dbReference type="InterPro" id="IPR036910">
    <property type="entry name" value="HMG_box_dom_sf"/>
</dbReference>
<feature type="compositionally biased region" description="Low complexity" evidence="3">
    <location>
        <begin position="98"/>
        <end position="114"/>
    </location>
</feature>
<keyword evidence="6" id="KW-1185">Reference proteome</keyword>
<dbReference type="SMART" id="SM00571">
    <property type="entry name" value="DDT"/>
    <property type="match status" value="1"/>
</dbReference>
<dbReference type="PANTHER" id="PTHR15546">
    <property type="entry name" value="BROMODOMAIN ADJACENT TO ZINC FINGER DOMAIN, 2A"/>
    <property type="match status" value="1"/>
</dbReference>
<evidence type="ECO:0000256" key="1">
    <source>
        <dbReference type="ARBA" id="ARBA00004123"/>
    </source>
</evidence>
<evidence type="ECO:0000256" key="3">
    <source>
        <dbReference type="SAM" id="MobiDB-lite"/>
    </source>
</evidence>
<feature type="compositionally biased region" description="Acidic residues" evidence="3">
    <location>
        <begin position="357"/>
        <end position="366"/>
    </location>
</feature>
<feature type="compositionally biased region" description="Low complexity" evidence="3">
    <location>
        <begin position="306"/>
        <end position="315"/>
    </location>
</feature>
<dbReference type="PANTHER" id="PTHR15546:SF2">
    <property type="entry name" value="DDT DOMAIN-CONTAINING PROTEIN DDB_G0282237"/>
    <property type="match status" value="1"/>
</dbReference>
<feature type="compositionally biased region" description="Acidic residues" evidence="3">
    <location>
        <begin position="389"/>
        <end position="398"/>
    </location>
</feature>
<feature type="compositionally biased region" description="Acidic residues" evidence="3">
    <location>
        <begin position="53"/>
        <end position="64"/>
    </location>
</feature>
<protein>
    <submittedName>
        <fullName evidence="5">Fetal alzheimer falz</fullName>
    </submittedName>
</protein>
<dbReference type="Proteomes" id="UP000037460">
    <property type="component" value="Unassembled WGS sequence"/>
</dbReference>
<evidence type="ECO:0000313" key="6">
    <source>
        <dbReference type="Proteomes" id="UP000037460"/>
    </source>
</evidence>
<dbReference type="GO" id="GO:0005634">
    <property type="term" value="C:nucleus"/>
    <property type="evidence" value="ECO:0007669"/>
    <property type="project" value="UniProtKB-SubCell"/>
</dbReference>
<dbReference type="OrthoDB" id="784962at2759"/>
<accession>A0A0M0K321</accession>
<comment type="caution">
    <text evidence="5">The sequence shown here is derived from an EMBL/GenBank/DDBJ whole genome shotgun (WGS) entry which is preliminary data.</text>
</comment>
<dbReference type="AlphaFoldDB" id="A0A0M0K321"/>
<gene>
    <name evidence="5" type="ORF">Ctob_010503</name>
</gene>
<evidence type="ECO:0000259" key="4">
    <source>
        <dbReference type="PROSITE" id="PS50827"/>
    </source>
</evidence>
<feature type="region of interest" description="Disordered" evidence="3">
    <location>
        <begin position="1150"/>
        <end position="1172"/>
    </location>
</feature>
<dbReference type="SUPFAM" id="SSF54171">
    <property type="entry name" value="DNA-binding domain"/>
    <property type="match status" value="1"/>
</dbReference>
<dbReference type="Pfam" id="PF02791">
    <property type="entry name" value="DDT"/>
    <property type="match status" value="1"/>
</dbReference>
<dbReference type="PROSITE" id="PS50827">
    <property type="entry name" value="DDT"/>
    <property type="match status" value="1"/>
</dbReference>
<dbReference type="EMBL" id="JWZX01001572">
    <property type="protein sequence ID" value="KOO33214.1"/>
    <property type="molecule type" value="Genomic_DNA"/>
</dbReference>
<reference evidence="6" key="1">
    <citation type="journal article" date="2015" name="PLoS Genet.">
        <title>Genome Sequence and Transcriptome Analyses of Chrysochromulina tobin: Metabolic Tools for Enhanced Algal Fitness in the Prominent Order Prymnesiales (Haptophyceae).</title>
        <authorList>
            <person name="Hovde B.T."/>
            <person name="Deodato C.R."/>
            <person name="Hunsperger H.M."/>
            <person name="Ryken S.A."/>
            <person name="Yost W."/>
            <person name="Jha R.K."/>
            <person name="Patterson J."/>
            <person name="Monnat R.J. Jr."/>
            <person name="Barlow S.B."/>
            <person name="Starkenburg S.R."/>
            <person name="Cattolico R.A."/>
        </authorList>
    </citation>
    <scope>NUCLEOTIDE SEQUENCE</scope>
    <source>
        <strain evidence="6">CCMP291</strain>
    </source>
</reference>
<dbReference type="GO" id="GO:0003677">
    <property type="term" value="F:DNA binding"/>
    <property type="evidence" value="ECO:0007669"/>
    <property type="project" value="InterPro"/>
</dbReference>
<feature type="non-terminal residue" evidence="5">
    <location>
        <position position="1"/>
    </location>
</feature>
<keyword evidence="2" id="KW-0539">Nucleus</keyword>
<name>A0A0M0K321_9EUKA</name>
<dbReference type="InterPro" id="IPR001739">
    <property type="entry name" value="Methyl_CpG_DNA-bd"/>
</dbReference>
<feature type="compositionally biased region" description="Basic residues" evidence="3">
    <location>
        <begin position="1156"/>
        <end position="1172"/>
    </location>
</feature>
<organism evidence="5 6">
    <name type="scientific">Chrysochromulina tobinii</name>
    <dbReference type="NCBI Taxonomy" id="1460289"/>
    <lineage>
        <taxon>Eukaryota</taxon>
        <taxon>Haptista</taxon>
        <taxon>Haptophyta</taxon>
        <taxon>Prymnesiophyceae</taxon>
        <taxon>Prymnesiales</taxon>
        <taxon>Chrysochromulinaceae</taxon>
        <taxon>Chrysochromulina</taxon>
    </lineage>
</organism>
<dbReference type="CDD" id="cd00084">
    <property type="entry name" value="HMG-box_SF"/>
    <property type="match status" value="1"/>
</dbReference>
<feature type="region of interest" description="Disordered" evidence="3">
    <location>
        <begin position="306"/>
        <end position="406"/>
    </location>
</feature>
<dbReference type="InterPro" id="IPR018501">
    <property type="entry name" value="DDT_dom"/>
</dbReference>